<dbReference type="Proteomes" id="UP000219338">
    <property type="component" value="Unassembled WGS sequence"/>
</dbReference>
<evidence type="ECO:0000313" key="1">
    <source>
        <dbReference type="EMBL" id="SJL11819.1"/>
    </source>
</evidence>
<keyword evidence="2" id="KW-1185">Reference proteome</keyword>
<proteinExistence type="predicted"/>
<reference evidence="2" key="1">
    <citation type="journal article" date="2017" name="Nat. Ecol. Evol.">
        <title>Genome expansion and lineage-specific genetic innovations in the forest pathogenic fungi Armillaria.</title>
        <authorList>
            <person name="Sipos G."/>
            <person name="Prasanna A.N."/>
            <person name="Walter M.C."/>
            <person name="O'Connor E."/>
            <person name="Balint B."/>
            <person name="Krizsan K."/>
            <person name="Kiss B."/>
            <person name="Hess J."/>
            <person name="Varga T."/>
            <person name="Slot J."/>
            <person name="Riley R."/>
            <person name="Boka B."/>
            <person name="Rigling D."/>
            <person name="Barry K."/>
            <person name="Lee J."/>
            <person name="Mihaltcheva S."/>
            <person name="LaButti K."/>
            <person name="Lipzen A."/>
            <person name="Waldron R."/>
            <person name="Moloney N.M."/>
            <person name="Sperisen C."/>
            <person name="Kredics L."/>
            <person name="Vagvoelgyi C."/>
            <person name="Patrignani A."/>
            <person name="Fitzpatrick D."/>
            <person name="Nagy I."/>
            <person name="Doyle S."/>
            <person name="Anderson J.B."/>
            <person name="Grigoriev I.V."/>
            <person name="Gueldener U."/>
            <person name="Muensterkoetter M."/>
            <person name="Nagy L.G."/>
        </authorList>
    </citation>
    <scope>NUCLEOTIDE SEQUENCE [LARGE SCALE GENOMIC DNA]</scope>
    <source>
        <strain evidence="2">C18/9</strain>
    </source>
</reference>
<dbReference type="EMBL" id="FUEG01000015">
    <property type="protein sequence ID" value="SJL11819.1"/>
    <property type="molecule type" value="Genomic_DNA"/>
</dbReference>
<evidence type="ECO:0000313" key="2">
    <source>
        <dbReference type="Proteomes" id="UP000219338"/>
    </source>
</evidence>
<gene>
    <name evidence="1" type="ORF">ARMOST_15230</name>
</gene>
<name>A0A284RSV4_ARMOS</name>
<sequence length="105" mass="11987">MATINVFPECLEELMAVDPAEDIMEPRRGEHSLMVASSPYLSNAHTYRRLDFWARAVSAVMHQPRYTRTFPLMCETYPSAKNSDGDRLPFCCKEIYGDSEGCQCE</sequence>
<protein>
    <submittedName>
        <fullName evidence="1">Uncharacterized protein</fullName>
    </submittedName>
</protein>
<organism evidence="1 2">
    <name type="scientific">Armillaria ostoyae</name>
    <name type="common">Armillaria root rot fungus</name>
    <dbReference type="NCBI Taxonomy" id="47428"/>
    <lineage>
        <taxon>Eukaryota</taxon>
        <taxon>Fungi</taxon>
        <taxon>Dikarya</taxon>
        <taxon>Basidiomycota</taxon>
        <taxon>Agaricomycotina</taxon>
        <taxon>Agaricomycetes</taxon>
        <taxon>Agaricomycetidae</taxon>
        <taxon>Agaricales</taxon>
        <taxon>Marasmiineae</taxon>
        <taxon>Physalacriaceae</taxon>
        <taxon>Armillaria</taxon>
    </lineage>
</organism>
<accession>A0A284RSV4</accession>
<dbReference type="AlphaFoldDB" id="A0A284RSV4"/>